<gene>
    <name evidence="3" type="ORF">AWB67_00345</name>
</gene>
<dbReference type="GO" id="GO:0005737">
    <property type="term" value="C:cytoplasm"/>
    <property type="evidence" value="ECO:0007669"/>
    <property type="project" value="TreeGrafter"/>
</dbReference>
<sequence>MATLYETLGVHEHATDEEIKRAYRKAAMRSHPDRNVGREDSARAAFLEIKEAYAILSDPAQRHVYDSIFAEEMRRFEERRQQEAAEEAEREAAVRAAAEAEYAQRVALAMRFATQEYNRDVVFGVLLGQQCDALTAGQIADSAIALHTSRQAELARDAEVEEKKEEPLASKEAAETSASPHGHHLGALWFQFLNGLKF</sequence>
<dbReference type="GO" id="GO:0051087">
    <property type="term" value="F:protein-folding chaperone binding"/>
    <property type="evidence" value="ECO:0007669"/>
    <property type="project" value="TreeGrafter"/>
</dbReference>
<protein>
    <submittedName>
        <fullName evidence="3">Molecular chaperone DnaJ</fullName>
    </submittedName>
</protein>
<dbReference type="GO" id="GO:0044183">
    <property type="term" value="F:protein folding chaperone"/>
    <property type="evidence" value="ECO:0007669"/>
    <property type="project" value="TreeGrafter"/>
</dbReference>
<proteinExistence type="predicted"/>
<evidence type="ECO:0000259" key="2">
    <source>
        <dbReference type="PROSITE" id="PS50076"/>
    </source>
</evidence>
<dbReference type="OrthoDB" id="9779622at2"/>
<dbReference type="InterPro" id="IPR036869">
    <property type="entry name" value="J_dom_sf"/>
</dbReference>
<feature type="domain" description="J" evidence="2">
    <location>
        <begin position="3"/>
        <end position="69"/>
    </location>
</feature>
<dbReference type="PROSITE" id="PS50076">
    <property type="entry name" value="DNAJ_2"/>
    <property type="match status" value="1"/>
</dbReference>
<dbReference type="SUPFAM" id="SSF46565">
    <property type="entry name" value="Chaperone J-domain"/>
    <property type="match status" value="1"/>
</dbReference>
<organism evidence="3 4">
    <name type="scientific">Caballeronia terrestris</name>
    <dbReference type="NCBI Taxonomy" id="1226301"/>
    <lineage>
        <taxon>Bacteria</taxon>
        <taxon>Pseudomonadati</taxon>
        <taxon>Pseudomonadota</taxon>
        <taxon>Betaproteobacteria</taxon>
        <taxon>Burkholderiales</taxon>
        <taxon>Burkholderiaceae</taxon>
        <taxon>Caballeronia</taxon>
    </lineage>
</organism>
<evidence type="ECO:0000313" key="3">
    <source>
        <dbReference type="EMBL" id="SAL14793.1"/>
    </source>
</evidence>
<dbReference type="Pfam" id="PF00226">
    <property type="entry name" value="DnaJ"/>
    <property type="match status" value="1"/>
</dbReference>
<dbReference type="EMBL" id="FCOL02000001">
    <property type="protein sequence ID" value="SAL14793.1"/>
    <property type="molecule type" value="Genomic_DNA"/>
</dbReference>
<dbReference type="InterPro" id="IPR001623">
    <property type="entry name" value="DnaJ_domain"/>
</dbReference>
<feature type="region of interest" description="Disordered" evidence="1">
    <location>
        <begin position="155"/>
        <end position="180"/>
    </location>
</feature>
<dbReference type="Gene3D" id="1.10.287.110">
    <property type="entry name" value="DnaJ domain"/>
    <property type="match status" value="1"/>
</dbReference>
<dbReference type="PANTHER" id="PTHR43948:SF10">
    <property type="entry name" value="MRJ, ISOFORM E"/>
    <property type="match status" value="1"/>
</dbReference>
<dbReference type="PANTHER" id="PTHR43948">
    <property type="entry name" value="DNAJ HOMOLOG SUBFAMILY B"/>
    <property type="match status" value="1"/>
</dbReference>
<dbReference type="CDD" id="cd06257">
    <property type="entry name" value="DnaJ"/>
    <property type="match status" value="1"/>
</dbReference>
<evidence type="ECO:0000313" key="4">
    <source>
        <dbReference type="Proteomes" id="UP000054925"/>
    </source>
</evidence>
<evidence type="ECO:0000256" key="1">
    <source>
        <dbReference type="SAM" id="MobiDB-lite"/>
    </source>
</evidence>
<reference evidence="3" key="1">
    <citation type="submission" date="2016-01" db="EMBL/GenBank/DDBJ databases">
        <authorList>
            <person name="Peeters C."/>
        </authorList>
    </citation>
    <scope>NUCLEOTIDE SEQUENCE [LARGE SCALE GENOMIC DNA]</scope>
    <source>
        <strain evidence="3">LMG 22937</strain>
    </source>
</reference>
<feature type="compositionally biased region" description="Basic and acidic residues" evidence="1">
    <location>
        <begin position="155"/>
        <end position="174"/>
    </location>
</feature>
<dbReference type="SMART" id="SM00271">
    <property type="entry name" value="DnaJ"/>
    <property type="match status" value="1"/>
</dbReference>
<dbReference type="GO" id="GO:0051082">
    <property type="term" value="F:unfolded protein binding"/>
    <property type="evidence" value="ECO:0007669"/>
    <property type="project" value="TreeGrafter"/>
</dbReference>
<dbReference type="RefSeq" id="WP_087654485.1">
    <property type="nucleotide sequence ID" value="NZ_FCOL02000001.1"/>
</dbReference>
<dbReference type="PRINTS" id="PR00625">
    <property type="entry name" value="JDOMAIN"/>
</dbReference>
<dbReference type="Proteomes" id="UP000054925">
    <property type="component" value="Unassembled WGS sequence"/>
</dbReference>
<accession>A0A158F542</accession>
<comment type="caution">
    <text evidence="3">The sequence shown here is derived from an EMBL/GenBank/DDBJ whole genome shotgun (WGS) entry which is preliminary data.</text>
</comment>
<name>A0A158F542_9BURK</name>
<keyword evidence="4" id="KW-1185">Reference proteome</keyword>
<dbReference type="AlphaFoldDB" id="A0A158F542"/>